<feature type="transmembrane region" description="Helical" evidence="2">
    <location>
        <begin position="81"/>
        <end position="102"/>
    </location>
</feature>
<dbReference type="PANTHER" id="PTHR36694">
    <property type="entry name" value="PASIFLORA 1, ISOFORM A-RELATED"/>
    <property type="match status" value="1"/>
</dbReference>
<feature type="region of interest" description="Disordered" evidence="1">
    <location>
        <begin position="256"/>
        <end position="277"/>
    </location>
</feature>
<keyword evidence="2" id="KW-1133">Transmembrane helix</keyword>
<accession>A0A834JQB2</accession>
<name>A0A834JQB2_VESVU</name>
<dbReference type="PANTHER" id="PTHR36694:SF4">
    <property type="entry name" value="LD42595P"/>
    <property type="match status" value="1"/>
</dbReference>
<organism evidence="3 4">
    <name type="scientific">Vespula vulgaris</name>
    <name type="common">Yellow jacket</name>
    <name type="synonym">Wasp</name>
    <dbReference type="NCBI Taxonomy" id="7454"/>
    <lineage>
        <taxon>Eukaryota</taxon>
        <taxon>Metazoa</taxon>
        <taxon>Ecdysozoa</taxon>
        <taxon>Arthropoda</taxon>
        <taxon>Hexapoda</taxon>
        <taxon>Insecta</taxon>
        <taxon>Pterygota</taxon>
        <taxon>Neoptera</taxon>
        <taxon>Endopterygota</taxon>
        <taxon>Hymenoptera</taxon>
        <taxon>Apocrita</taxon>
        <taxon>Aculeata</taxon>
        <taxon>Vespoidea</taxon>
        <taxon>Vespidae</taxon>
        <taxon>Vespinae</taxon>
        <taxon>Vespula</taxon>
    </lineage>
</organism>
<sequence>MSLRINALNSATFHRKSLNGDKETMNYGKRSPSMGTPSVYSHVTSRSSANLRSSRSVRSVKIPWYQKPILKHAYILDIQRGAMLVAVFALCLSFFTVCTAIFDIYCLSQATPGSTHYGYYIISYEFVYIGNQHVRNALIVFALFSIMSGVVVFITSSMLITALRKEYEKRMIPWLYSFAAFTVFRLFAFLFFSIVNDLIFAYNIIICLLWILFISFSVYGWLIVYSLYIELSDLTRLEDLAHLRIGTMQSLNASTTHSIAGSRPTTPHSTVSTMPVN</sequence>
<keyword evidence="2" id="KW-0472">Membrane</keyword>
<evidence type="ECO:0000313" key="4">
    <source>
        <dbReference type="Proteomes" id="UP000614350"/>
    </source>
</evidence>
<dbReference type="AlphaFoldDB" id="A0A834JQB2"/>
<dbReference type="GO" id="GO:0019991">
    <property type="term" value="P:septate junction assembly"/>
    <property type="evidence" value="ECO:0007669"/>
    <property type="project" value="TreeGrafter"/>
</dbReference>
<protein>
    <submittedName>
        <fullName evidence="3">Uncharacterized protein</fullName>
    </submittedName>
</protein>
<feature type="transmembrane region" description="Helical" evidence="2">
    <location>
        <begin position="174"/>
        <end position="194"/>
    </location>
</feature>
<keyword evidence="4" id="KW-1185">Reference proteome</keyword>
<reference evidence="3" key="1">
    <citation type="journal article" date="2020" name="G3 (Bethesda)">
        <title>High-Quality Assemblies for Three Invasive Social Wasps from the &lt;i&gt;Vespula&lt;/i&gt; Genus.</title>
        <authorList>
            <person name="Harrop T.W.R."/>
            <person name="Guhlin J."/>
            <person name="McLaughlin G.M."/>
            <person name="Permina E."/>
            <person name="Stockwell P."/>
            <person name="Gilligan J."/>
            <person name="Le Lec M.F."/>
            <person name="Gruber M.A.M."/>
            <person name="Quinn O."/>
            <person name="Lovegrove M."/>
            <person name="Duncan E.J."/>
            <person name="Remnant E.J."/>
            <person name="Van Eeckhoven J."/>
            <person name="Graham B."/>
            <person name="Knapp R.A."/>
            <person name="Langford K.W."/>
            <person name="Kronenberg Z."/>
            <person name="Press M.O."/>
            <person name="Eacker S.M."/>
            <person name="Wilson-Rankin E.E."/>
            <person name="Purcell J."/>
            <person name="Lester P.J."/>
            <person name="Dearden P.K."/>
        </authorList>
    </citation>
    <scope>NUCLEOTIDE SEQUENCE</scope>
    <source>
        <strain evidence="3">Marl-1</strain>
    </source>
</reference>
<proteinExistence type="predicted"/>
<dbReference type="GO" id="GO:0005886">
    <property type="term" value="C:plasma membrane"/>
    <property type="evidence" value="ECO:0007669"/>
    <property type="project" value="TreeGrafter"/>
</dbReference>
<feature type="transmembrane region" description="Helical" evidence="2">
    <location>
        <begin position="200"/>
        <end position="228"/>
    </location>
</feature>
<evidence type="ECO:0000256" key="2">
    <source>
        <dbReference type="SAM" id="Phobius"/>
    </source>
</evidence>
<dbReference type="Proteomes" id="UP000614350">
    <property type="component" value="Unassembled WGS sequence"/>
</dbReference>
<keyword evidence="2" id="KW-0812">Transmembrane</keyword>
<dbReference type="GO" id="GO:0035159">
    <property type="term" value="P:regulation of tube length, open tracheal system"/>
    <property type="evidence" value="ECO:0007669"/>
    <property type="project" value="TreeGrafter"/>
</dbReference>
<dbReference type="EMBL" id="JACSEA010000010">
    <property type="protein sequence ID" value="KAF7391377.1"/>
    <property type="molecule type" value="Genomic_DNA"/>
</dbReference>
<feature type="transmembrane region" description="Helical" evidence="2">
    <location>
        <begin position="137"/>
        <end position="162"/>
    </location>
</feature>
<gene>
    <name evidence="3" type="ORF">HZH66_009857</name>
</gene>
<dbReference type="GO" id="GO:0060857">
    <property type="term" value="P:establishment of glial blood-brain barrier"/>
    <property type="evidence" value="ECO:0007669"/>
    <property type="project" value="TreeGrafter"/>
</dbReference>
<evidence type="ECO:0000256" key="1">
    <source>
        <dbReference type="SAM" id="MobiDB-lite"/>
    </source>
</evidence>
<comment type="caution">
    <text evidence="3">The sequence shown here is derived from an EMBL/GenBank/DDBJ whole genome shotgun (WGS) entry which is preliminary data.</text>
</comment>
<evidence type="ECO:0000313" key="3">
    <source>
        <dbReference type="EMBL" id="KAF7391377.1"/>
    </source>
</evidence>